<gene>
    <name evidence="3" type="ORF">ECRASSUSDP1_LOCUS24579</name>
</gene>
<accession>A0AAD1Y1T3</accession>
<dbReference type="Proteomes" id="UP001295684">
    <property type="component" value="Unassembled WGS sequence"/>
</dbReference>
<evidence type="ECO:0000313" key="4">
    <source>
        <dbReference type="Proteomes" id="UP001295684"/>
    </source>
</evidence>
<dbReference type="InterPro" id="IPR000195">
    <property type="entry name" value="Rab-GAP-TBC_dom"/>
</dbReference>
<dbReference type="SMART" id="SM00164">
    <property type="entry name" value="TBC"/>
    <property type="match status" value="1"/>
</dbReference>
<keyword evidence="4" id="KW-1185">Reference proteome</keyword>
<protein>
    <recommendedName>
        <fullName evidence="2">Rab-GAP TBC domain-containing protein</fullName>
    </recommendedName>
</protein>
<evidence type="ECO:0000256" key="1">
    <source>
        <dbReference type="SAM" id="MobiDB-lite"/>
    </source>
</evidence>
<dbReference type="PROSITE" id="PS50086">
    <property type="entry name" value="TBC_RABGAP"/>
    <property type="match status" value="1"/>
</dbReference>
<dbReference type="GO" id="GO:0031267">
    <property type="term" value="F:small GTPase binding"/>
    <property type="evidence" value="ECO:0007669"/>
    <property type="project" value="TreeGrafter"/>
</dbReference>
<evidence type="ECO:0000313" key="3">
    <source>
        <dbReference type="EMBL" id="CAI2383088.1"/>
    </source>
</evidence>
<feature type="domain" description="Rab-GAP TBC" evidence="2">
    <location>
        <begin position="471"/>
        <end position="723"/>
    </location>
</feature>
<comment type="caution">
    <text evidence="3">The sequence shown here is derived from an EMBL/GenBank/DDBJ whole genome shotgun (WGS) entry which is preliminary data.</text>
</comment>
<name>A0AAD1Y1T3_EUPCR</name>
<feature type="compositionally biased region" description="Low complexity" evidence="1">
    <location>
        <begin position="263"/>
        <end position="272"/>
    </location>
</feature>
<dbReference type="EMBL" id="CAMPGE010025318">
    <property type="protein sequence ID" value="CAI2383088.1"/>
    <property type="molecule type" value="Genomic_DNA"/>
</dbReference>
<dbReference type="AlphaFoldDB" id="A0AAD1Y1T3"/>
<dbReference type="PANTHER" id="PTHR47219:SF9">
    <property type="entry name" value="GTPASE ACTIVATING PROTEIN AND CENTROSOME-ASSOCIATED, ISOFORM B"/>
    <property type="match status" value="1"/>
</dbReference>
<dbReference type="GO" id="GO:0005096">
    <property type="term" value="F:GTPase activator activity"/>
    <property type="evidence" value="ECO:0007669"/>
    <property type="project" value="TreeGrafter"/>
</dbReference>
<dbReference type="Gene3D" id="1.10.8.270">
    <property type="entry name" value="putative rabgap domain of human tbc1 domain family member 14 like domains"/>
    <property type="match status" value="1"/>
</dbReference>
<sequence>MKFAKSSKENVLEMNLSKMNQTRNNKRPIHNDSVELDADNFEESCLTELSKKMPPSRYLSFKNSENNVCYLSKQKSSDSSHRSKITQSSFTDTMLAHQNKIIRTSQKSRKGKVTNHLMKTNSELTDTKNLFKENLPQCLSFQERTNKCTKLKTKMKYKDVYSLRDEIEAPPNMDIASLEATTDINSKRLSSNTVYDYQLSMSDKHKFMSENNPEPEWDKKRCSLFIPNTKTYVLSKSPVDDQSRNSMPQNKNMYTKKKSRKMTSSFKKSTPNTKKKRKADKKGRLGEDYSSMGSFYTPRINRNKSNASVCIPTFKKSAIKLTERKSMFQDQYKYKSKKYKQKEKLQQDHRMFQKKLNRRKSEIGCSSSTTLLKSTKGATKPLFKLFGGETLNQTVKKDNKIQSLKQSLKKRVMEYKTMHSICINQKDTGDKINLNKSMRPGRIIPISKAVTNCPNSKLLCKCTKFSDLEAPYIYCTKSYVWLANAFCHSTPGSFSISNNRELQKLIKAYNKCSNMEIEKATEDQIRKDIVRTFSNNSGCHSMYKVLSAYSNLTKMQNDRLKKKESEPVLAAYESELRQCEETPRFISRSDIFNNNESSAHTEVQESFCEISFEDNTQYVQGMNFIVGILCHHLSPELAFCLFVKLMKDYDLEDNYTPGLCGFTKKSETLTNLIKIYLPDLYDFFERKSIFLEMFTVELIMGLCGSILPFDNLVRFYDYFLSYKWDYFYGFIIMFLKEIQGVLMSKEDPAEIIQILKEYTFNKTYKQGPNNREPYQDGKMSLSWSLILSNALDWVRDYKVSR</sequence>
<dbReference type="InterPro" id="IPR050302">
    <property type="entry name" value="Rab_GAP_TBC_domain"/>
</dbReference>
<proteinExistence type="predicted"/>
<dbReference type="Gene3D" id="1.10.472.80">
    <property type="entry name" value="Ypt/Rab-GAP domain of gyp1p, domain 3"/>
    <property type="match status" value="1"/>
</dbReference>
<evidence type="ECO:0000259" key="2">
    <source>
        <dbReference type="PROSITE" id="PS50086"/>
    </source>
</evidence>
<dbReference type="PANTHER" id="PTHR47219">
    <property type="entry name" value="RAB GTPASE-ACTIVATING PROTEIN 1-LIKE"/>
    <property type="match status" value="1"/>
</dbReference>
<organism evidence="3 4">
    <name type="scientific">Euplotes crassus</name>
    <dbReference type="NCBI Taxonomy" id="5936"/>
    <lineage>
        <taxon>Eukaryota</taxon>
        <taxon>Sar</taxon>
        <taxon>Alveolata</taxon>
        <taxon>Ciliophora</taxon>
        <taxon>Intramacronucleata</taxon>
        <taxon>Spirotrichea</taxon>
        <taxon>Hypotrichia</taxon>
        <taxon>Euplotida</taxon>
        <taxon>Euplotidae</taxon>
        <taxon>Moneuplotes</taxon>
    </lineage>
</organism>
<dbReference type="SUPFAM" id="SSF47923">
    <property type="entry name" value="Ypt/Rab-GAP domain of gyp1p"/>
    <property type="match status" value="3"/>
</dbReference>
<feature type="region of interest" description="Disordered" evidence="1">
    <location>
        <begin position="236"/>
        <end position="287"/>
    </location>
</feature>
<dbReference type="Pfam" id="PF00566">
    <property type="entry name" value="RabGAP-TBC"/>
    <property type="match status" value="1"/>
</dbReference>
<reference evidence="3" key="1">
    <citation type="submission" date="2023-07" db="EMBL/GenBank/DDBJ databases">
        <authorList>
            <consortium name="AG Swart"/>
            <person name="Singh M."/>
            <person name="Singh A."/>
            <person name="Seah K."/>
            <person name="Emmerich C."/>
        </authorList>
    </citation>
    <scope>NUCLEOTIDE SEQUENCE</scope>
    <source>
        <strain evidence="3">DP1</strain>
    </source>
</reference>
<feature type="compositionally biased region" description="Polar residues" evidence="1">
    <location>
        <begin position="244"/>
        <end position="253"/>
    </location>
</feature>
<dbReference type="InterPro" id="IPR035969">
    <property type="entry name" value="Rab-GAP_TBC_sf"/>
</dbReference>